<sequence>MTEPPPSSAQHMLLGYARASAAAPALDEQVDTLVSHGVAQRRIYTDDTDAGVLAAQRPGFDALVDYARPGDVLIVVSMDLLGRSADEVLATIRTLTEHDVGIQALREGLSTHDDAGSTLVGVLASLAVANDEMSAVGRRARGPGDRHRTGHLGRPRALTDEQVELARRLRDNGDSVPTIAAVLGVSRATLYRTLAEKRATR</sequence>
<dbReference type="Gene3D" id="3.40.50.1390">
    <property type="entry name" value="Resolvase, N-terminal catalytic domain"/>
    <property type="match status" value="1"/>
</dbReference>
<comment type="similarity">
    <text evidence="1">Belongs to the site-specific recombinase resolvase family.</text>
</comment>
<evidence type="ECO:0000259" key="3">
    <source>
        <dbReference type="PROSITE" id="PS51736"/>
    </source>
</evidence>
<dbReference type="PANTHER" id="PTHR30461:SF26">
    <property type="entry name" value="RESOLVASE HOMOLOG YNEB"/>
    <property type="match status" value="1"/>
</dbReference>
<gene>
    <name evidence="4" type="ORF">ABW18_01510</name>
</gene>
<dbReference type="SUPFAM" id="SSF46689">
    <property type="entry name" value="Homeodomain-like"/>
    <property type="match status" value="1"/>
</dbReference>
<dbReference type="CDD" id="cd03768">
    <property type="entry name" value="SR_ResInv"/>
    <property type="match status" value="1"/>
</dbReference>
<dbReference type="InterPro" id="IPR006120">
    <property type="entry name" value="Resolvase_HTH_dom"/>
</dbReference>
<feature type="domain" description="Resolvase/invertase-type recombinase catalytic" evidence="3">
    <location>
        <begin position="12"/>
        <end position="150"/>
    </location>
</feature>
<evidence type="ECO:0000256" key="2">
    <source>
        <dbReference type="SAM" id="MobiDB-lite"/>
    </source>
</evidence>
<dbReference type="PANTHER" id="PTHR30461">
    <property type="entry name" value="DNA-INVERTASE FROM LAMBDOID PROPHAGE"/>
    <property type="match status" value="1"/>
</dbReference>
<dbReference type="InterPro" id="IPR009057">
    <property type="entry name" value="Homeodomain-like_sf"/>
</dbReference>
<name>A0ABR5IHD4_9ACTN</name>
<dbReference type="Pfam" id="PF02796">
    <property type="entry name" value="HTH_7"/>
    <property type="match status" value="1"/>
</dbReference>
<dbReference type="CDD" id="cd00569">
    <property type="entry name" value="HTH_Hin_like"/>
    <property type="match status" value="1"/>
</dbReference>
<dbReference type="EMBL" id="LDTZ01000013">
    <property type="protein sequence ID" value="KNA93135.1"/>
    <property type="molecule type" value="Genomic_DNA"/>
</dbReference>
<dbReference type="Gene3D" id="1.10.10.60">
    <property type="entry name" value="Homeodomain-like"/>
    <property type="match status" value="1"/>
</dbReference>
<evidence type="ECO:0000313" key="5">
    <source>
        <dbReference type="Proteomes" id="UP000037247"/>
    </source>
</evidence>
<reference evidence="4 5" key="1">
    <citation type="submission" date="2015-05" db="EMBL/GenBank/DDBJ databases">
        <title>Draft genome sequence of the bacterium Gordonia jacobaea a new member of the Gordonia genus.</title>
        <authorList>
            <person name="Jimenez-Galisteo G."/>
            <person name="Dominguez A."/>
            <person name="Munoz E."/>
            <person name="Vinas M."/>
        </authorList>
    </citation>
    <scope>NUCLEOTIDE SEQUENCE [LARGE SCALE GENOMIC DNA]</scope>
    <source>
        <strain evidence="5">mv1</strain>
    </source>
</reference>
<dbReference type="SUPFAM" id="SSF53041">
    <property type="entry name" value="Resolvase-like"/>
    <property type="match status" value="1"/>
</dbReference>
<dbReference type="Pfam" id="PF00239">
    <property type="entry name" value="Resolvase"/>
    <property type="match status" value="1"/>
</dbReference>
<evidence type="ECO:0000256" key="1">
    <source>
        <dbReference type="ARBA" id="ARBA00009913"/>
    </source>
</evidence>
<accession>A0ABR5IHD4</accession>
<dbReference type="PROSITE" id="PS51736">
    <property type="entry name" value="RECOMBINASES_3"/>
    <property type="match status" value="1"/>
</dbReference>
<dbReference type="SMART" id="SM00857">
    <property type="entry name" value="Resolvase"/>
    <property type="match status" value="1"/>
</dbReference>
<dbReference type="InterPro" id="IPR006119">
    <property type="entry name" value="Resolv_N"/>
</dbReference>
<dbReference type="Proteomes" id="UP000037247">
    <property type="component" value="Unassembled WGS sequence"/>
</dbReference>
<proteinExistence type="inferred from homology"/>
<dbReference type="RefSeq" id="WP_049697228.1">
    <property type="nucleotide sequence ID" value="NZ_JAQDQF010000001.1"/>
</dbReference>
<dbReference type="InterPro" id="IPR036162">
    <property type="entry name" value="Resolvase-like_N_sf"/>
</dbReference>
<dbReference type="InterPro" id="IPR050639">
    <property type="entry name" value="SSR_resolvase"/>
</dbReference>
<feature type="region of interest" description="Disordered" evidence="2">
    <location>
        <begin position="136"/>
        <end position="156"/>
    </location>
</feature>
<comment type="caution">
    <text evidence="4">The sequence shown here is derived from an EMBL/GenBank/DDBJ whole genome shotgun (WGS) entry which is preliminary data.</text>
</comment>
<organism evidence="4 5">
    <name type="scientific">Gordonia jacobaea</name>
    <dbReference type="NCBI Taxonomy" id="122202"/>
    <lineage>
        <taxon>Bacteria</taxon>
        <taxon>Bacillati</taxon>
        <taxon>Actinomycetota</taxon>
        <taxon>Actinomycetes</taxon>
        <taxon>Mycobacteriales</taxon>
        <taxon>Gordoniaceae</taxon>
        <taxon>Gordonia</taxon>
    </lineage>
</organism>
<protein>
    <submittedName>
        <fullName evidence="4">Resolvase</fullName>
    </submittedName>
</protein>
<keyword evidence="5" id="KW-1185">Reference proteome</keyword>
<evidence type="ECO:0000313" key="4">
    <source>
        <dbReference type="EMBL" id="KNA93135.1"/>
    </source>
</evidence>